<protein>
    <submittedName>
        <fullName evidence="1">Uncharacterized protein</fullName>
    </submittedName>
</protein>
<dbReference type="EMBL" id="FQWQ01000001">
    <property type="protein sequence ID" value="SHG94785.1"/>
    <property type="molecule type" value="Genomic_DNA"/>
</dbReference>
<proteinExistence type="predicted"/>
<evidence type="ECO:0000313" key="1">
    <source>
        <dbReference type="EMBL" id="SHG94785.1"/>
    </source>
</evidence>
<evidence type="ECO:0000313" key="2">
    <source>
        <dbReference type="Proteomes" id="UP000184212"/>
    </source>
</evidence>
<organism evidence="1 2">
    <name type="scientific">Chryseolinea serpens</name>
    <dbReference type="NCBI Taxonomy" id="947013"/>
    <lineage>
        <taxon>Bacteria</taxon>
        <taxon>Pseudomonadati</taxon>
        <taxon>Bacteroidota</taxon>
        <taxon>Cytophagia</taxon>
        <taxon>Cytophagales</taxon>
        <taxon>Fulvivirgaceae</taxon>
        <taxon>Chryseolinea</taxon>
    </lineage>
</organism>
<reference evidence="1 2" key="1">
    <citation type="submission" date="2016-11" db="EMBL/GenBank/DDBJ databases">
        <authorList>
            <person name="Jaros S."/>
            <person name="Januszkiewicz K."/>
            <person name="Wedrychowicz H."/>
        </authorList>
    </citation>
    <scope>NUCLEOTIDE SEQUENCE [LARGE SCALE GENOMIC DNA]</scope>
    <source>
        <strain evidence="1 2">DSM 24574</strain>
    </source>
</reference>
<accession>A0A1M5NZA2</accession>
<name>A0A1M5NZA2_9BACT</name>
<dbReference type="AlphaFoldDB" id="A0A1M5NZA2"/>
<dbReference type="PROSITE" id="PS51257">
    <property type="entry name" value="PROKAR_LIPOPROTEIN"/>
    <property type="match status" value="1"/>
</dbReference>
<sequence length="258" mass="30127">MIRIKHILFFGVILFSSCEGLRSKEGKVQALQNQNQLSVANGDTLETGFWTYYGGVDGVSKSGSYTDGYKMGKWVYKMQADSISTTWRVVNEQGVKFNIPEHLKQINKVEPPVLFQADVDDNDENTYLILLRYNLKELKSSVYDYIYQYNESWKSNTEETLRSKEFKKFCFEGIEVFRAKVATERKSKYEATSYIFVVKDYLYDLTYKNAIGKSTAIDLEIFNDVLYSMECENVDLFDYNRKKYLKEENVEFKSNPIN</sequence>
<keyword evidence="2" id="KW-1185">Reference proteome</keyword>
<dbReference type="Proteomes" id="UP000184212">
    <property type="component" value="Unassembled WGS sequence"/>
</dbReference>
<gene>
    <name evidence="1" type="ORF">SAMN04488109_2592</name>
</gene>